<dbReference type="InterPro" id="IPR001001">
    <property type="entry name" value="DNA_polIII_beta"/>
</dbReference>
<dbReference type="PANTHER" id="PTHR30478">
    <property type="entry name" value="DNA POLYMERASE III SUBUNIT BETA"/>
    <property type="match status" value="1"/>
</dbReference>
<comment type="function">
    <text evidence="9">Confers DNA tethering and processivity to DNA polymerases and other proteins. Acts as a clamp, forming a ring around DNA (a reaction catalyzed by the clamp-loading complex) which diffuses in an ATP-independent manner freely and bidirectionally along dsDNA. Initially characterized for its ability to contact the catalytic subunit of DNA polymerase III (Pol III), a complex, multichain enzyme responsible for most of the replicative synthesis in bacteria; Pol III exhibits 3'-5' exonuclease proofreading activity. The beta chain is required for initiation of replication as well as for processivity of DNA replication.</text>
</comment>
<name>A0A0G1APY6_9BACT</name>
<dbReference type="GO" id="GO:0006271">
    <property type="term" value="P:DNA strand elongation involved in DNA replication"/>
    <property type="evidence" value="ECO:0007669"/>
    <property type="project" value="TreeGrafter"/>
</dbReference>
<reference evidence="13 14" key="1">
    <citation type="journal article" date="2015" name="Nature">
        <title>rRNA introns, odd ribosomes, and small enigmatic genomes across a large radiation of phyla.</title>
        <authorList>
            <person name="Brown C.T."/>
            <person name="Hug L.A."/>
            <person name="Thomas B.C."/>
            <person name="Sharon I."/>
            <person name="Castelle C.J."/>
            <person name="Singh A."/>
            <person name="Wilkins M.J."/>
            <person name="Williams K.H."/>
            <person name="Banfield J.F."/>
        </authorList>
    </citation>
    <scope>NUCLEOTIDE SEQUENCE [LARGE SCALE GENOMIC DNA]</scope>
</reference>
<evidence type="ECO:0000313" key="14">
    <source>
        <dbReference type="Proteomes" id="UP000033859"/>
    </source>
</evidence>
<evidence type="ECO:0000256" key="5">
    <source>
        <dbReference type="ARBA" id="ARBA00022695"/>
    </source>
</evidence>
<keyword evidence="8" id="KW-0238">DNA-binding</keyword>
<feature type="domain" description="DNA polymerase III beta sliding clamp N-terminal" evidence="10">
    <location>
        <begin position="1"/>
        <end position="118"/>
    </location>
</feature>
<protein>
    <recommendedName>
        <fullName evidence="9">Beta sliding clamp</fullName>
    </recommendedName>
</protein>
<dbReference type="Gene3D" id="3.70.10.10">
    <property type="match status" value="1"/>
</dbReference>
<keyword evidence="7 9" id="KW-0239">DNA-directed DNA polymerase</keyword>
<evidence type="ECO:0000259" key="10">
    <source>
        <dbReference type="Pfam" id="PF00712"/>
    </source>
</evidence>
<evidence type="ECO:0000259" key="12">
    <source>
        <dbReference type="Pfam" id="PF02768"/>
    </source>
</evidence>
<comment type="similarity">
    <text evidence="2 9">Belongs to the beta sliding clamp family.</text>
</comment>
<dbReference type="Gene3D" id="3.10.150.10">
    <property type="entry name" value="DNA Polymerase III, subunit A, domain 2"/>
    <property type="match status" value="1"/>
</dbReference>
<dbReference type="Proteomes" id="UP000033859">
    <property type="component" value="Unassembled WGS sequence"/>
</dbReference>
<organism evidence="13 14">
    <name type="scientific">Candidatus Yanofskybacteria bacterium GW2011_GWC2_41_9</name>
    <dbReference type="NCBI Taxonomy" id="1619029"/>
    <lineage>
        <taxon>Bacteria</taxon>
        <taxon>Candidatus Yanofskyibacteriota</taxon>
    </lineage>
</organism>
<keyword evidence="5 9" id="KW-0548">Nucleotidyltransferase</keyword>
<dbReference type="GO" id="GO:0005737">
    <property type="term" value="C:cytoplasm"/>
    <property type="evidence" value="ECO:0007669"/>
    <property type="project" value="UniProtKB-SubCell"/>
</dbReference>
<evidence type="ECO:0000256" key="3">
    <source>
        <dbReference type="ARBA" id="ARBA00022490"/>
    </source>
</evidence>
<dbReference type="GO" id="GO:0003677">
    <property type="term" value="F:DNA binding"/>
    <property type="evidence" value="ECO:0007669"/>
    <property type="project" value="UniProtKB-UniRule"/>
</dbReference>
<dbReference type="GO" id="GO:0003887">
    <property type="term" value="F:DNA-directed DNA polymerase activity"/>
    <property type="evidence" value="ECO:0007669"/>
    <property type="project" value="UniProtKB-UniRule"/>
</dbReference>
<feature type="domain" description="DNA polymerase III beta sliding clamp C-terminal" evidence="12">
    <location>
        <begin position="255"/>
        <end position="374"/>
    </location>
</feature>
<dbReference type="GO" id="GO:0009360">
    <property type="term" value="C:DNA polymerase III complex"/>
    <property type="evidence" value="ECO:0007669"/>
    <property type="project" value="InterPro"/>
</dbReference>
<comment type="caution">
    <text evidence="13">The sequence shown here is derived from an EMBL/GenBank/DDBJ whole genome shotgun (WGS) entry which is preliminary data.</text>
</comment>
<dbReference type="CDD" id="cd00140">
    <property type="entry name" value="beta_clamp"/>
    <property type="match status" value="1"/>
</dbReference>
<dbReference type="PIRSF" id="PIRSF000804">
    <property type="entry name" value="DNA_pol_III_b"/>
    <property type="match status" value="1"/>
</dbReference>
<evidence type="ECO:0000313" key="13">
    <source>
        <dbReference type="EMBL" id="KKS27348.1"/>
    </source>
</evidence>
<dbReference type="EMBL" id="LCCE01000006">
    <property type="protein sequence ID" value="KKS27348.1"/>
    <property type="molecule type" value="Genomic_DNA"/>
</dbReference>
<evidence type="ECO:0000256" key="7">
    <source>
        <dbReference type="ARBA" id="ARBA00022932"/>
    </source>
</evidence>
<feature type="domain" description="DNA polymerase III beta sliding clamp central" evidence="11">
    <location>
        <begin position="127"/>
        <end position="251"/>
    </location>
</feature>
<comment type="subcellular location">
    <subcellularLocation>
        <location evidence="1 9">Cytoplasm</location>
    </subcellularLocation>
</comment>
<keyword evidence="4 9" id="KW-0808">Transferase</keyword>
<evidence type="ECO:0000256" key="4">
    <source>
        <dbReference type="ARBA" id="ARBA00022679"/>
    </source>
</evidence>
<evidence type="ECO:0000256" key="8">
    <source>
        <dbReference type="ARBA" id="ARBA00023125"/>
    </source>
</evidence>
<dbReference type="Pfam" id="PF00712">
    <property type="entry name" value="DNA_pol3_beta"/>
    <property type="match status" value="1"/>
</dbReference>
<evidence type="ECO:0000256" key="6">
    <source>
        <dbReference type="ARBA" id="ARBA00022705"/>
    </source>
</evidence>
<keyword evidence="3 9" id="KW-0963">Cytoplasm</keyword>
<comment type="subunit">
    <text evidence="9">Forms a ring-shaped head-to-tail homodimer around DNA.</text>
</comment>
<evidence type="ECO:0000256" key="1">
    <source>
        <dbReference type="ARBA" id="ARBA00004496"/>
    </source>
</evidence>
<dbReference type="InterPro" id="IPR046938">
    <property type="entry name" value="DNA_clamp_sf"/>
</dbReference>
<dbReference type="SMART" id="SM00480">
    <property type="entry name" value="POL3Bc"/>
    <property type="match status" value="1"/>
</dbReference>
<dbReference type="Pfam" id="PF02768">
    <property type="entry name" value="DNA_pol3_beta_3"/>
    <property type="match status" value="1"/>
</dbReference>
<dbReference type="PANTHER" id="PTHR30478:SF0">
    <property type="entry name" value="BETA SLIDING CLAMP"/>
    <property type="match status" value="1"/>
</dbReference>
<dbReference type="Pfam" id="PF02767">
    <property type="entry name" value="DNA_pol3_beta_2"/>
    <property type="match status" value="1"/>
</dbReference>
<evidence type="ECO:0000256" key="9">
    <source>
        <dbReference type="PIRNR" id="PIRNR000804"/>
    </source>
</evidence>
<dbReference type="InterPro" id="IPR022634">
    <property type="entry name" value="DNA_polIII_beta_N"/>
</dbReference>
<evidence type="ECO:0000259" key="11">
    <source>
        <dbReference type="Pfam" id="PF02767"/>
    </source>
</evidence>
<evidence type="ECO:0000256" key="2">
    <source>
        <dbReference type="ARBA" id="ARBA00010752"/>
    </source>
</evidence>
<dbReference type="InterPro" id="IPR022637">
    <property type="entry name" value="DNA_polIII_beta_cen"/>
</dbReference>
<accession>A0A0G1APY6</accession>
<dbReference type="NCBIfam" id="TIGR00663">
    <property type="entry name" value="dnan"/>
    <property type="match status" value="1"/>
</dbReference>
<dbReference type="GO" id="GO:0008408">
    <property type="term" value="F:3'-5' exonuclease activity"/>
    <property type="evidence" value="ECO:0007669"/>
    <property type="project" value="InterPro"/>
</dbReference>
<dbReference type="SUPFAM" id="SSF55979">
    <property type="entry name" value="DNA clamp"/>
    <property type="match status" value="3"/>
</dbReference>
<keyword evidence="6 9" id="KW-0235">DNA replication</keyword>
<dbReference type="InterPro" id="IPR022635">
    <property type="entry name" value="DNA_polIII_beta_C"/>
</dbReference>
<gene>
    <name evidence="13" type="ORF">UU84_C0006G0009</name>
</gene>
<dbReference type="AlphaFoldDB" id="A0A0G1APY6"/>
<sequence>MNLICFKENLKRNLDNALRIIKYNSTLPILNNFLLSTEKGMLKISSTDLEIGFTSLIPSKVLKEGSITVPAQLLSQFVNNLPNKNINFEVKDFKLYLNCDNIKASINGLNAEDFPIIPKVKNDSILTINSKIFKNSLSCVINSSAISDARPEISSIYIKINPDQLKFIATDSFRLAHKTIFVLSGDNKEKIKINFEQSKNIVLPLRTAGELLRILGDQNDNVKIIIDQNQILFDFDNTQLISRLVEGNYPDYEAIIPKSSETKCYLSKNDLEESIKLAGCFSSKLNDITMKTNSEKSQMEIFSNNSEYGNHHGKIDSEIKGKDVTIVFNWHYFLDGLKNINEDELILEFNGDQKPAVIKPAKNADFFYILMPIRNS</sequence>
<proteinExistence type="inferred from homology"/>